<feature type="transmembrane region" description="Helical" evidence="8">
    <location>
        <begin position="66"/>
        <end position="85"/>
    </location>
</feature>
<dbReference type="EMBL" id="VCAU01000091">
    <property type="protein sequence ID" value="KAF9885683.1"/>
    <property type="molecule type" value="Genomic_DNA"/>
</dbReference>
<keyword evidence="4 8" id="KW-0812">Transmembrane</keyword>
<dbReference type="PROSITE" id="PS00217">
    <property type="entry name" value="SUGAR_TRANSPORT_2"/>
    <property type="match status" value="1"/>
</dbReference>
<keyword evidence="11" id="KW-1185">Reference proteome</keyword>
<dbReference type="PROSITE" id="PS50850">
    <property type="entry name" value="MFS"/>
    <property type="match status" value="1"/>
</dbReference>
<dbReference type="Gene3D" id="1.20.1250.20">
    <property type="entry name" value="MFS general substrate transporter like domains"/>
    <property type="match status" value="1"/>
</dbReference>
<accession>A0AAD4CG77</accession>
<dbReference type="PANTHER" id="PTHR48022:SF10">
    <property type="entry name" value="MAJOR FACILITATOR SUPERFAMILY (MFS) PROFILE DOMAIN-CONTAINING PROTEIN"/>
    <property type="match status" value="1"/>
</dbReference>
<dbReference type="InterPro" id="IPR005828">
    <property type="entry name" value="MFS_sugar_transport-like"/>
</dbReference>
<evidence type="ECO:0000256" key="4">
    <source>
        <dbReference type="ARBA" id="ARBA00022692"/>
    </source>
</evidence>
<feature type="transmembrane region" description="Helical" evidence="8">
    <location>
        <begin position="271"/>
        <end position="292"/>
    </location>
</feature>
<evidence type="ECO:0000313" key="11">
    <source>
        <dbReference type="Proteomes" id="UP001194746"/>
    </source>
</evidence>
<protein>
    <recommendedName>
        <fullName evidence="9">Major facilitator superfamily (MFS) profile domain-containing protein</fullName>
    </recommendedName>
</protein>
<dbReference type="InterPro" id="IPR036259">
    <property type="entry name" value="MFS_trans_sf"/>
</dbReference>
<reference evidence="10" key="1">
    <citation type="journal article" date="2019" name="Beilstein J. Org. Chem.">
        <title>Nanangenines: drimane sesquiterpenoids as the dominant metabolite cohort of a novel Australian fungus, Aspergillus nanangensis.</title>
        <authorList>
            <person name="Lacey H.J."/>
            <person name="Gilchrist C.L.M."/>
            <person name="Crombie A."/>
            <person name="Kalaitzis J.A."/>
            <person name="Vuong D."/>
            <person name="Rutledge P.J."/>
            <person name="Turner P."/>
            <person name="Pitt J.I."/>
            <person name="Lacey E."/>
            <person name="Chooi Y.H."/>
            <person name="Piggott A.M."/>
        </authorList>
    </citation>
    <scope>NUCLEOTIDE SEQUENCE</scope>
    <source>
        <strain evidence="10">MST-FP2251</strain>
    </source>
</reference>
<comment type="similarity">
    <text evidence="2 7">Belongs to the major facilitator superfamily. Sugar transporter (TC 2.A.1.1) family.</text>
</comment>
<dbReference type="NCBIfam" id="TIGR00879">
    <property type="entry name" value="SP"/>
    <property type="match status" value="1"/>
</dbReference>
<dbReference type="Proteomes" id="UP001194746">
    <property type="component" value="Unassembled WGS sequence"/>
</dbReference>
<feature type="transmembrane region" description="Helical" evidence="8">
    <location>
        <begin position="401"/>
        <end position="423"/>
    </location>
</feature>
<dbReference type="InterPro" id="IPR020846">
    <property type="entry name" value="MFS_dom"/>
</dbReference>
<proteinExistence type="inferred from homology"/>
<dbReference type="FunFam" id="1.20.1250.20:FF:000078">
    <property type="entry name" value="MFS maltose transporter, putative"/>
    <property type="match status" value="1"/>
</dbReference>
<evidence type="ECO:0000256" key="3">
    <source>
        <dbReference type="ARBA" id="ARBA00022448"/>
    </source>
</evidence>
<reference evidence="10" key="2">
    <citation type="submission" date="2020-02" db="EMBL/GenBank/DDBJ databases">
        <authorList>
            <person name="Gilchrist C.L.M."/>
            <person name="Chooi Y.-H."/>
        </authorList>
    </citation>
    <scope>NUCLEOTIDE SEQUENCE</scope>
    <source>
        <strain evidence="10">MST-FP2251</strain>
    </source>
</reference>
<dbReference type="InterPro" id="IPR005829">
    <property type="entry name" value="Sugar_transporter_CS"/>
</dbReference>
<evidence type="ECO:0000256" key="8">
    <source>
        <dbReference type="SAM" id="Phobius"/>
    </source>
</evidence>
<evidence type="ECO:0000256" key="7">
    <source>
        <dbReference type="RuleBase" id="RU003346"/>
    </source>
</evidence>
<dbReference type="GO" id="GO:0016020">
    <property type="term" value="C:membrane"/>
    <property type="evidence" value="ECO:0007669"/>
    <property type="project" value="UniProtKB-SubCell"/>
</dbReference>
<feature type="transmembrane region" description="Helical" evidence="8">
    <location>
        <begin position="435"/>
        <end position="454"/>
    </location>
</feature>
<organism evidence="10 11">
    <name type="scientific">Aspergillus nanangensis</name>
    <dbReference type="NCBI Taxonomy" id="2582783"/>
    <lineage>
        <taxon>Eukaryota</taxon>
        <taxon>Fungi</taxon>
        <taxon>Dikarya</taxon>
        <taxon>Ascomycota</taxon>
        <taxon>Pezizomycotina</taxon>
        <taxon>Eurotiomycetes</taxon>
        <taxon>Eurotiomycetidae</taxon>
        <taxon>Eurotiales</taxon>
        <taxon>Aspergillaceae</taxon>
        <taxon>Aspergillus</taxon>
        <taxon>Aspergillus subgen. Circumdati</taxon>
    </lineage>
</organism>
<feature type="transmembrane region" description="Helical" evidence="8">
    <location>
        <begin position="333"/>
        <end position="354"/>
    </location>
</feature>
<keyword evidence="5 8" id="KW-1133">Transmembrane helix</keyword>
<keyword evidence="3 7" id="KW-0813">Transport</keyword>
<dbReference type="GO" id="GO:0005351">
    <property type="term" value="F:carbohydrate:proton symporter activity"/>
    <property type="evidence" value="ECO:0007669"/>
    <property type="project" value="TreeGrafter"/>
</dbReference>
<gene>
    <name evidence="10" type="ORF">FE257_012665</name>
</gene>
<dbReference type="PANTHER" id="PTHR48022">
    <property type="entry name" value="PLASTIDIC GLUCOSE TRANSPORTER 4"/>
    <property type="match status" value="1"/>
</dbReference>
<evidence type="ECO:0000256" key="2">
    <source>
        <dbReference type="ARBA" id="ARBA00010992"/>
    </source>
</evidence>
<comment type="caution">
    <text evidence="10">The sequence shown here is derived from an EMBL/GenBank/DDBJ whole genome shotgun (WGS) entry which is preliminary data.</text>
</comment>
<keyword evidence="6 8" id="KW-0472">Membrane</keyword>
<feature type="transmembrane region" description="Helical" evidence="8">
    <location>
        <begin position="117"/>
        <end position="138"/>
    </location>
</feature>
<evidence type="ECO:0000259" key="9">
    <source>
        <dbReference type="PROSITE" id="PS50850"/>
    </source>
</evidence>
<name>A0AAD4CG77_ASPNN</name>
<sequence>MMSDDRHNNVACRPTANRSHKRVIGYCLIVGIAICTFGIDNGETNFGYFDSSLGAYNMTAGDETRMYGIELGFALLGSLAAGSVGTRYGRKAGLVTTALLNMLGAGLQMISYVPGLLVGRAVMGMGVGFAGVFAIAYWSEVAPTELRGQLVIFYQILISIATFVGAAINQGTHAKTDAMSYRIPLLVAVLVPFSLLVLVWIVPESPRWLVTKGRIADAKINLAKIRGSGYTPEEVDREMEDVLAIAEMQRELEASTSFLDCFRGSDLRRTVIAVTLFCGEQGMGIGFIGAYLTYFFALTGYTNAFVITVISSACAIAGSLSSIFSIQYFGRRTILIVGAAVNCFCMLAFATISVAAPDSPPAAKSLIAFICIFNFTYSASWGPVVPVIAGEIPSNRLRSKSLGLSVGGNWTCSMIVICAVPYLIGAEYANLGTKIGFIFGGLTVPLLIFTILFVPETKGRTLEEIDEMFLKRIPMRQFKHYVCTGTVDHTGGQKADVEMIENAELKDRGN</sequence>
<feature type="transmembrane region" description="Helical" evidence="8">
    <location>
        <begin position="181"/>
        <end position="202"/>
    </location>
</feature>
<feature type="transmembrane region" description="Helical" evidence="8">
    <location>
        <begin position="92"/>
        <end position="111"/>
    </location>
</feature>
<evidence type="ECO:0000313" key="10">
    <source>
        <dbReference type="EMBL" id="KAF9885683.1"/>
    </source>
</evidence>
<feature type="domain" description="Major facilitator superfamily (MFS) profile" evidence="9">
    <location>
        <begin position="26"/>
        <end position="458"/>
    </location>
</feature>
<dbReference type="AlphaFoldDB" id="A0AAD4CG77"/>
<dbReference type="InterPro" id="IPR003663">
    <property type="entry name" value="Sugar/inositol_transpt"/>
</dbReference>
<comment type="subcellular location">
    <subcellularLocation>
        <location evidence="1">Membrane</location>
        <topology evidence="1">Multi-pass membrane protein</topology>
    </subcellularLocation>
</comment>
<dbReference type="InterPro" id="IPR050360">
    <property type="entry name" value="MFS_Sugar_Transporters"/>
</dbReference>
<feature type="transmembrane region" description="Helical" evidence="8">
    <location>
        <begin position="23"/>
        <end position="39"/>
    </location>
</feature>
<dbReference type="SUPFAM" id="SSF103473">
    <property type="entry name" value="MFS general substrate transporter"/>
    <property type="match status" value="1"/>
</dbReference>
<feature type="transmembrane region" description="Helical" evidence="8">
    <location>
        <begin position="150"/>
        <end position="169"/>
    </location>
</feature>
<evidence type="ECO:0000256" key="1">
    <source>
        <dbReference type="ARBA" id="ARBA00004141"/>
    </source>
</evidence>
<dbReference type="Pfam" id="PF00083">
    <property type="entry name" value="Sugar_tr"/>
    <property type="match status" value="1"/>
</dbReference>
<evidence type="ECO:0000256" key="6">
    <source>
        <dbReference type="ARBA" id="ARBA00023136"/>
    </source>
</evidence>
<evidence type="ECO:0000256" key="5">
    <source>
        <dbReference type="ARBA" id="ARBA00022989"/>
    </source>
</evidence>
<feature type="transmembrane region" description="Helical" evidence="8">
    <location>
        <begin position="366"/>
        <end position="389"/>
    </location>
</feature>
<feature type="transmembrane region" description="Helical" evidence="8">
    <location>
        <begin position="304"/>
        <end position="326"/>
    </location>
</feature>